<feature type="transmembrane region" description="Helical" evidence="1">
    <location>
        <begin position="174"/>
        <end position="192"/>
    </location>
</feature>
<feature type="transmembrane region" description="Helical" evidence="1">
    <location>
        <begin position="391"/>
        <end position="412"/>
    </location>
</feature>
<keyword evidence="1" id="KW-1133">Transmembrane helix</keyword>
<proteinExistence type="predicted"/>
<feature type="transmembrane region" description="Helical" evidence="1">
    <location>
        <begin position="67"/>
        <end position="86"/>
    </location>
</feature>
<reference evidence="2 3" key="1">
    <citation type="submission" date="2019-06" db="EMBL/GenBank/DDBJ databases">
        <title>A novel bacterium of genus Amaricoccus, isolated from marine sediment.</title>
        <authorList>
            <person name="Huang H."/>
            <person name="Mo K."/>
            <person name="Hu Y."/>
        </authorList>
    </citation>
    <scope>NUCLEOTIDE SEQUENCE [LARGE SCALE GENOMIC DNA]</scope>
    <source>
        <strain evidence="2 3">HB172011</strain>
    </source>
</reference>
<feature type="transmembrane region" description="Helical" evidence="1">
    <location>
        <begin position="28"/>
        <end position="46"/>
    </location>
</feature>
<feature type="transmembrane region" description="Helical" evidence="1">
    <location>
        <begin position="419"/>
        <end position="440"/>
    </location>
</feature>
<dbReference type="EMBL" id="VFRP01000036">
    <property type="protein sequence ID" value="TPE46999.1"/>
    <property type="molecule type" value="Genomic_DNA"/>
</dbReference>
<keyword evidence="3" id="KW-1185">Reference proteome</keyword>
<feature type="transmembrane region" description="Helical" evidence="1">
    <location>
        <begin position="291"/>
        <end position="310"/>
    </location>
</feature>
<feature type="transmembrane region" description="Helical" evidence="1">
    <location>
        <begin position="135"/>
        <end position="162"/>
    </location>
</feature>
<protein>
    <recommendedName>
        <fullName evidence="4">Fenitrothion hydrolase</fullName>
    </recommendedName>
</protein>
<dbReference type="Proteomes" id="UP000319255">
    <property type="component" value="Unassembled WGS sequence"/>
</dbReference>
<gene>
    <name evidence="2" type="ORF">FJM51_20910</name>
</gene>
<evidence type="ECO:0000313" key="2">
    <source>
        <dbReference type="EMBL" id="TPE46999.1"/>
    </source>
</evidence>
<evidence type="ECO:0008006" key="4">
    <source>
        <dbReference type="Google" id="ProtNLM"/>
    </source>
</evidence>
<comment type="caution">
    <text evidence="2">The sequence shown here is derived from an EMBL/GenBank/DDBJ whole genome shotgun (WGS) entry which is preliminary data.</text>
</comment>
<feature type="transmembrane region" description="Helical" evidence="1">
    <location>
        <begin position="322"/>
        <end position="343"/>
    </location>
</feature>
<accession>A0A501WBK4</accession>
<feature type="transmembrane region" description="Helical" evidence="1">
    <location>
        <begin position="248"/>
        <end position="271"/>
    </location>
</feature>
<keyword evidence="1" id="KW-0812">Transmembrane</keyword>
<organism evidence="2 3">
    <name type="scientific">Amaricoccus solimangrovi</name>
    <dbReference type="NCBI Taxonomy" id="2589815"/>
    <lineage>
        <taxon>Bacteria</taxon>
        <taxon>Pseudomonadati</taxon>
        <taxon>Pseudomonadota</taxon>
        <taxon>Alphaproteobacteria</taxon>
        <taxon>Rhodobacterales</taxon>
        <taxon>Paracoccaceae</taxon>
        <taxon>Amaricoccus</taxon>
    </lineage>
</organism>
<dbReference type="AlphaFoldDB" id="A0A501WBK4"/>
<evidence type="ECO:0000256" key="1">
    <source>
        <dbReference type="SAM" id="Phobius"/>
    </source>
</evidence>
<sequence length="446" mass="47339">MSLALTPRAALAHAGGRMVILTLPTGQYILGAAAAVALTGVLGILGPSLPWPSPRLLLERRRAVPRYLPSWLSALTLFALIAAGFLGDRDPLTNPLSLTIWTFVWIVLPLVCLVLGDLGRAICPWSGPVVALRRAIGLAGGIGLSRLGAWPAVAGYLLIAWFELVSLAPSDPAVLARAVLGYWLVIFILAILEGETWLAHGEAVRGYLGFIGRVAPLWTETTTARVRHMLGPPGAQILAMPPLPPSGAAFVALMLAAVSFDGLALTFRWLALLGINPLEFPGRSAVILPNTLGLLAAWVVTFASILGAIWCGRRFTGARGAFGGDAGAWFLSFLPIAAGYHAAHHLVALLTDGQYLVASLDDPLGRGWNLLGLPENWVSFGFLTDRADVTLVWITQVALILLAHILAVILALRLASHRPIAHAPMVALMVLYTVFGLWLLSSPTAA</sequence>
<keyword evidence="1" id="KW-0472">Membrane</keyword>
<name>A0A501WBK4_9RHOB</name>
<feature type="transmembrane region" description="Helical" evidence="1">
    <location>
        <begin position="98"/>
        <end position="123"/>
    </location>
</feature>
<evidence type="ECO:0000313" key="3">
    <source>
        <dbReference type="Proteomes" id="UP000319255"/>
    </source>
</evidence>